<dbReference type="InterPro" id="IPR012910">
    <property type="entry name" value="Plug_dom"/>
</dbReference>
<comment type="caution">
    <text evidence="12">The sequence shown here is derived from an EMBL/GenBank/DDBJ whole genome shotgun (WGS) entry which is preliminary data.</text>
</comment>
<keyword evidence="7 8" id="KW-0998">Cell outer membrane</keyword>
<keyword evidence="5 9" id="KW-0798">TonB box</keyword>
<dbReference type="NCBIfam" id="TIGR01782">
    <property type="entry name" value="TonB-Xanth-Caul"/>
    <property type="match status" value="1"/>
</dbReference>
<dbReference type="InterPro" id="IPR000531">
    <property type="entry name" value="Beta-barrel_TonB"/>
</dbReference>
<feature type="domain" description="TonB-dependent receptor plug" evidence="11">
    <location>
        <begin position="125"/>
        <end position="229"/>
    </location>
</feature>
<dbReference type="PANTHER" id="PTHR40980:SF4">
    <property type="entry name" value="TONB-DEPENDENT RECEPTOR-LIKE BETA-BARREL DOMAIN-CONTAINING PROTEIN"/>
    <property type="match status" value="1"/>
</dbReference>
<evidence type="ECO:0000256" key="6">
    <source>
        <dbReference type="ARBA" id="ARBA00023136"/>
    </source>
</evidence>
<keyword evidence="2 8" id="KW-0813">Transport</keyword>
<comment type="subcellular location">
    <subcellularLocation>
        <location evidence="1 8">Cell outer membrane</location>
        <topology evidence="1 8">Multi-pass membrane protein</topology>
    </subcellularLocation>
</comment>
<keyword evidence="13" id="KW-1185">Reference proteome</keyword>
<organism evidence="12 13">
    <name type="scientific">Sediminitomix flava</name>
    <dbReference type="NCBI Taxonomy" id="379075"/>
    <lineage>
        <taxon>Bacteria</taxon>
        <taxon>Pseudomonadati</taxon>
        <taxon>Bacteroidota</taxon>
        <taxon>Cytophagia</taxon>
        <taxon>Cytophagales</taxon>
        <taxon>Flammeovirgaceae</taxon>
        <taxon>Sediminitomix</taxon>
    </lineage>
</organism>
<dbReference type="Proteomes" id="UP000245535">
    <property type="component" value="Unassembled WGS sequence"/>
</dbReference>
<dbReference type="InterPro" id="IPR036942">
    <property type="entry name" value="Beta-barrel_TonB_sf"/>
</dbReference>
<dbReference type="InterPro" id="IPR010104">
    <property type="entry name" value="TonB_rcpt_bac"/>
</dbReference>
<dbReference type="InterPro" id="IPR008969">
    <property type="entry name" value="CarboxyPept-like_regulatory"/>
</dbReference>
<dbReference type="Gene3D" id="2.170.130.10">
    <property type="entry name" value="TonB-dependent receptor, plug domain"/>
    <property type="match status" value="1"/>
</dbReference>
<keyword evidence="6 8" id="KW-0472">Membrane</keyword>
<dbReference type="PROSITE" id="PS52016">
    <property type="entry name" value="TONB_DEPENDENT_REC_3"/>
    <property type="match status" value="1"/>
</dbReference>
<evidence type="ECO:0000313" key="12">
    <source>
        <dbReference type="EMBL" id="PWJ42920.1"/>
    </source>
</evidence>
<dbReference type="EMBL" id="QGDO01000002">
    <property type="protein sequence ID" value="PWJ42920.1"/>
    <property type="molecule type" value="Genomic_DNA"/>
</dbReference>
<accession>A0A315ZC73</accession>
<dbReference type="CDD" id="cd01347">
    <property type="entry name" value="ligand_gated_channel"/>
    <property type="match status" value="1"/>
</dbReference>
<evidence type="ECO:0000256" key="2">
    <source>
        <dbReference type="ARBA" id="ARBA00022448"/>
    </source>
</evidence>
<evidence type="ECO:0000256" key="9">
    <source>
        <dbReference type="RuleBase" id="RU003357"/>
    </source>
</evidence>
<dbReference type="Pfam" id="PF07715">
    <property type="entry name" value="Plug"/>
    <property type="match status" value="1"/>
</dbReference>
<evidence type="ECO:0000256" key="5">
    <source>
        <dbReference type="ARBA" id="ARBA00023077"/>
    </source>
</evidence>
<protein>
    <submittedName>
        <fullName evidence="12">TonB-dependent receptor</fullName>
    </submittedName>
</protein>
<keyword evidence="12" id="KW-0675">Receptor</keyword>
<dbReference type="GO" id="GO:0009279">
    <property type="term" value="C:cell outer membrane"/>
    <property type="evidence" value="ECO:0007669"/>
    <property type="project" value="UniProtKB-SubCell"/>
</dbReference>
<dbReference type="Gene3D" id="2.40.170.20">
    <property type="entry name" value="TonB-dependent receptor, beta-barrel domain"/>
    <property type="match status" value="1"/>
</dbReference>
<dbReference type="InterPro" id="IPR039426">
    <property type="entry name" value="TonB-dep_rcpt-like"/>
</dbReference>
<comment type="similarity">
    <text evidence="8 9">Belongs to the TonB-dependent receptor family.</text>
</comment>
<dbReference type="InterPro" id="IPR037066">
    <property type="entry name" value="Plug_dom_sf"/>
</dbReference>
<evidence type="ECO:0000256" key="8">
    <source>
        <dbReference type="PROSITE-ProRule" id="PRU01360"/>
    </source>
</evidence>
<evidence type="ECO:0000256" key="7">
    <source>
        <dbReference type="ARBA" id="ARBA00023237"/>
    </source>
</evidence>
<dbReference type="OrthoDB" id="8727862at2"/>
<evidence type="ECO:0000256" key="4">
    <source>
        <dbReference type="ARBA" id="ARBA00022692"/>
    </source>
</evidence>
<dbReference type="PANTHER" id="PTHR40980">
    <property type="entry name" value="PLUG DOMAIN-CONTAINING PROTEIN"/>
    <property type="match status" value="1"/>
</dbReference>
<keyword evidence="4 8" id="KW-0812">Transmembrane</keyword>
<dbReference type="SUPFAM" id="SSF56935">
    <property type="entry name" value="Porins"/>
    <property type="match status" value="1"/>
</dbReference>
<evidence type="ECO:0000313" key="13">
    <source>
        <dbReference type="Proteomes" id="UP000245535"/>
    </source>
</evidence>
<dbReference type="Pfam" id="PF00593">
    <property type="entry name" value="TonB_dep_Rec_b-barrel"/>
    <property type="match status" value="1"/>
</dbReference>
<proteinExistence type="inferred from homology"/>
<sequence length="908" mass="102174">MKSLQIILTIFASLFALNAFGQGSLRGRVIDENNLPLPGALVYVDSQGKGTATDVNGEFRLVNIDAGDQELIISYLGYEKLTKTVTVKSGETTVIDFQFEAAKALDEVIVYGQSGSQARALNQQKNAMNIVNVISADQVGRFPDSNIGDALKRVSGIYVQYDQGEARFANIRGTAPQLNSVTINGERIPSAEAENRSVQLDLIPSDMIQTIEVSKAVTPDMDADAIGGAVNLVTRAAPYDTRISATAGSGYNLIAEKPMVNGSFVLGDRYLNDKLGVIVSASVFNHHLGSDNMEAEWTEYESDSGVKKIGLKEQQIRQYYLQRLRQSYSASLDYKLNENHTIYLKGMYNHRNDWENRFRTKLELDDYDFETDSYVVDKIARETKGGANDKFRRLEDQRVYSLALSGDHQFGKLVADWSTSYSKASEERPQERYITYEGSTEDMVKFTGGNETPMPNNFFDFNSGYKYELDEVTEENQYTEEENVTARLNFTLPISEGLYANKLKFGGALKMQSKSRNNEFFEYDVDGLDNVVFDNKSKSNYLVGDYQIGSFVSEEYLGNLDLTQYEKESVNDEIAGNFDAQETVTAGYLMLDQKLGDKLSAIVGLRMEKTAVEYEGLVYDDDQGTLTATERASSDYTNFLPAIHLKYELSSNSNVRVAWTNTLARPNYFDLVPYQLIVQEDEEIEIGNPNLEATTAMNFDLLYDYYFSNVGIVTAGAFYKGISNYIINQVTELESGTYAGYDQSQPINAGDALVYGLEFGVQRRLNFLPAPLNNLNVYLNYTYTQSETDNFNLEDREDEVLPLQGTAENAFNASLMYQSKKFSLGVSFNYSSDFIDEFGGEAAEDRYYDKVTYLDANASYMITDNFRFYVEANNLLNQPLRYYQGTSSYTMQTEFYAPRVSFGLKFDM</sequence>
<dbReference type="RefSeq" id="WP_109617039.1">
    <property type="nucleotide sequence ID" value="NZ_QGDO01000002.1"/>
</dbReference>
<evidence type="ECO:0000256" key="3">
    <source>
        <dbReference type="ARBA" id="ARBA00022452"/>
    </source>
</evidence>
<evidence type="ECO:0000259" key="10">
    <source>
        <dbReference type="Pfam" id="PF00593"/>
    </source>
</evidence>
<reference evidence="12 13" key="1">
    <citation type="submission" date="2018-03" db="EMBL/GenBank/DDBJ databases">
        <title>Genomic Encyclopedia of Archaeal and Bacterial Type Strains, Phase II (KMG-II): from individual species to whole genera.</title>
        <authorList>
            <person name="Goeker M."/>
        </authorList>
    </citation>
    <scope>NUCLEOTIDE SEQUENCE [LARGE SCALE GENOMIC DNA]</scope>
    <source>
        <strain evidence="12 13">DSM 28229</strain>
    </source>
</reference>
<dbReference type="AlphaFoldDB" id="A0A315ZC73"/>
<evidence type="ECO:0000259" key="11">
    <source>
        <dbReference type="Pfam" id="PF07715"/>
    </source>
</evidence>
<dbReference type="Gene3D" id="2.60.40.1120">
    <property type="entry name" value="Carboxypeptidase-like, regulatory domain"/>
    <property type="match status" value="1"/>
</dbReference>
<name>A0A315ZC73_SEDFL</name>
<dbReference type="SUPFAM" id="SSF49464">
    <property type="entry name" value="Carboxypeptidase regulatory domain-like"/>
    <property type="match status" value="1"/>
</dbReference>
<dbReference type="Pfam" id="PF13715">
    <property type="entry name" value="CarbopepD_reg_2"/>
    <property type="match status" value="1"/>
</dbReference>
<keyword evidence="3 8" id="KW-1134">Transmembrane beta strand</keyword>
<evidence type="ECO:0000256" key="1">
    <source>
        <dbReference type="ARBA" id="ARBA00004571"/>
    </source>
</evidence>
<feature type="domain" description="TonB-dependent receptor-like beta-barrel" evidence="10">
    <location>
        <begin position="448"/>
        <end position="875"/>
    </location>
</feature>
<gene>
    <name evidence="12" type="ORF">BC781_102466</name>
</gene>